<organism evidence="8 9">
    <name type="scientific">Parathielavia hyrcaniae</name>
    <dbReference type="NCBI Taxonomy" id="113614"/>
    <lineage>
        <taxon>Eukaryota</taxon>
        <taxon>Fungi</taxon>
        <taxon>Dikarya</taxon>
        <taxon>Ascomycota</taxon>
        <taxon>Pezizomycotina</taxon>
        <taxon>Sordariomycetes</taxon>
        <taxon>Sordariomycetidae</taxon>
        <taxon>Sordariales</taxon>
        <taxon>Chaetomiaceae</taxon>
        <taxon>Parathielavia</taxon>
    </lineage>
</organism>
<dbReference type="EMBL" id="MU863661">
    <property type="protein sequence ID" value="KAK4098240.1"/>
    <property type="molecule type" value="Genomic_DNA"/>
</dbReference>
<keyword evidence="4 7" id="KW-1133">Transmembrane helix</keyword>
<evidence type="ECO:0000313" key="9">
    <source>
        <dbReference type="Proteomes" id="UP001305647"/>
    </source>
</evidence>
<keyword evidence="9" id="KW-1185">Reference proteome</keyword>
<feature type="region of interest" description="Disordered" evidence="6">
    <location>
        <begin position="30"/>
        <end position="80"/>
    </location>
</feature>
<dbReference type="GO" id="GO:0032979">
    <property type="term" value="P:protein insertion into mitochondrial inner membrane from matrix"/>
    <property type="evidence" value="ECO:0007669"/>
    <property type="project" value="TreeGrafter"/>
</dbReference>
<dbReference type="GO" id="GO:0005743">
    <property type="term" value="C:mitochondrial inner membrane"/>
    <property type="evidence" value="ECO:0007669"/>
    <property type="project" value="TreeGrafter"/>
</dbReference>
<evidence type="ECO:0000256" key="5">
    <source>
        <dbReference type="ARBA" id="ARBA00023136"/>
    </source>
</evidence>
<dbReference type="PANTHER" id="PTHR12428">
    <property type="entry name" value="OXA1"/>
    <property type="match status" value="1"/>
</dbReference>
<dbReference type="GO" id="GO:0033617">
    <property type="term" value="P:mitochondrial respiratory chain complex IV assembly"/>
    <property type="evidence" value="ECO:0007669"/>
    <property type="project" value="TreeGrafter"/>
</dbReference>
<feature type="compositionally biased region" description="Low complexity" evidence="6">
    <location>
        <begin position="36"/>
        <end position="55"/>
    </location>
</feature>
<reference evidence="8" key="2">
    <citation type="submission" date="2023-05" db="EMBL/GenBank/DDBJ databases">
        <authorList>
            <consortium name="Lawrence Berkeley National Laboratory"/>
            <person name="Steindorff A."/>
            <person name="Hensen N."/>
            <person name="Bonometti L."/>
            <person name="Westerberg I."/>
            <person name="Brannstrom I.O."/>
            <person name="Guillou S."/>
            <person name="Cros-Aarteil S."/>
            <person name="Calhoun S."/>
            <person name="Haridas S."/>
            <person name="Kuo A."/>
            <person name="Mondo S."/>
            <person name="Pangilinan J."/>
            <person name="Riley R."/>
            <person name="Labutti K."/>
            <person name="Andreopoulos B."/>
            <person name="Lipzen A."/>
            <person name="Chen C."/>
            <person name="Yanf M."/>
            <person name="Daum C."/>
            <person name="Ng V."/>
            <person name="Clum A."/>
            <person name="Ohm R."/>
            <person name="Martin F."/>
            <person name="Silar P."/>
            <person name="Natvig D."/>
            <person name="Lalanne C."/>
            <person name="Gautier V."/>
            <person name="Ament-Velasquez S.L."/>
            <person name="Kruys A."/>
            <person name="Hutchinson M.I."/>
            <person name="Powell A.J."/>
            <person name="Barry K."/>
            <person name="Miller A.N."/>
            <person name="Grigoriev I.V."/>
            <person name="Debuchy R."/>
            <person name="Gladieux P."/>
            <person name="Thoren M.H."/>
            <person name="Johannesson H."/>
        </authorList>
    </citation>
    <scope>NUCLEOTIDE SEQUENCE</scope>
    <source>
        <strain evidence="8">CBS 757.83</strain>
    </source>
</reference>
<evidence type="ECO:0000256" key="2">
    <source>
        <dbReference type="ARBA" id="ARBA00009877"/>
    </source>
</evidence>
<dbReference type="InterPro" id="IPR001708">
    <property type="entry name" value="YidC/ALB3/OXA1/COX18"/>
</dbReference>
<name>A0AAN6PY71_9PEZI</name>
<keyword evidence="3 7" id="KW-0812">Transmembrane</keyword>
<dbReference type="Proteomes" id="UP001305647">
    <property type="component" value="Unassembled WGS sequence"/>
</dbReference>
<accession>A0AAN6PY71</accession>
<evidence type="ECO:0000256" key="7">
    <source>
        <dbReference type="SAM" id="Phobius"/>
    </source>
</evidence>
<comment type="caution">
    <text evidence="8">The sequence shown here is derived from an EMBL/GenBank/DDBJ whole genome shotgun (WGS) entry which is preliminary data.</text>
</comment>
<evidence type="ECO:0000256" key="4">
    <source>
        <dbReference type="ARBA" id="ARBA00022989"/>
    </source>
</evidence>
<evidence type="ECO:0000313" key="8">
    <source>
        <dbReference type="EMBL" id="KAK4098240.1"/>
    </source>
</evidence>
<dbReference type="AlphaFoldDB" id="A0AAN6PY71"/>
<keyword evidence="5 7" id="KW-0472">Membrane</keyword>
<proteinExistence type="inferred from homology"/>
<dbReference type="PANTHER" id="PTHR12428:SF65">
    <property type="entry name" value="CYTOCHROME C OXIDASE ASSEMBLY PROTEIN COX18, MITOCHONDRIAL"/>
    <property type="match status" value="1"/>
</dbReference>
<comment type="subcellular location">
    <subcellularLocation>
        <location evidence="1">Membrane</location>
        <topology evidence="1">Multi-pass membrane protein</topology>
    </subcellularLocation>
</comment>
<gene>
    <name evidence="8" type="ORF">N658DRAFT_526448</name>
</gene>
<feature type="transmembrane region" description="Helical" evidence="7">
    <location>
        <begin position="360"/>
        <end position="378"/>
    </location>
</feature>
<evidence type="ECO:0000256" key="1">
    <source>
        <dbReference type="ARBA" id="ARBA00004141"/>
    </source>
</evidence>
<reference evidence="8" key="1">
    <citation type="journal article" date="2023" name="Mol. Phylogenet. Evol.">
        <title>Genome-scale phylogeny and comparative genomics of the fungal order Sordariales.</title>
        <authorList>
            <person name="Hensen N."/>
            <person name="Bonometti L."/>
            <person name="Westerberg I."/>
            <person name="Brannstrom I.O."/>
            <person name="Guillou S."/>
            <person name="Cros-Aarteil S."/>
            <person name="Calhoun S."/>
            <person name="Haridas S."/>
            <person name="Kuo A."/>
            <person name="Mondo S."/>
            <person name="Pangilinan J."/>
            <person name="Riley R."/>
            <person name="LaButti K."/>
            <person name="Andreopoulos B."/>
            <person name="Lipzen A."/>
            <person name="Chen C."/>
            <person name="Yan M."/>
            <person name="Daum C."/>
            <person name="Ng V."/>
            <person name="Clum A."/>
            <person name="Steindorff A."/>
            <person name="Ohm R.A."/>
            <person name="Martin F."/>
            <person name="Silar P."/>
            <person name="Natvig D.O."/>
            <person name="Lalanne C."/>
            <person name="Gautier V."/>
            <person name="Ament-Velasquez S.L."/>
            <person name="Kruys A."/>
            <person name="Hutchinson M.I."/>
            <person name="Powell A.J."/>
            <person name="Barry K."/>
            <person name="Miller A.N."/>
            <person name="Grigoriev I.V."/>
            <person name="Debuchy R."/>
            <person name="Gladieux P."/>
            <person name="Hiltunen Thoren M."/>
            <person name="Johannesson H."/>
        </authorList>
    </citation>
    <scope>NUCLEOTIDE SEQUENCE</scope>
    <source>
        <strain evidence="8">CBS 757.83</strain>
    </source>
</reference>
<evidence type="ECO:0000256" key="3">
    <source>
        <dbReference type="ARBA" id="ARBA00022692"/>
    </source>
</evidence>
<evidence type="ECO:0000256" key="6">
    <source>
        <dbReference type="SAM" id="MobiDB-lite"/>
    </source>
</evidence>
<sequence>MATIAVRTFTRVRTNPIRYSLHTSTQFTLLAPPPSRSYSSPSPRRPASSLPTLTPSSPPTRPTTLTIHRPHSPFQPHQSRPFSLLPLMDTAVATSQTLLHTLHAAAGTPWYLTIPLFALALNLLTRLPTTLYSRRVAVRRQLLQPLQLAWMATRVGPHPSAAAARAAQLPRSSVDRAVATGNAAMRARHRRWGVQAWKDWVPGLAVVPVWIAGIEALRRSCGGPKGLLGVVLSGVDGRGGFEKNGVARVDGDVVDDGSKTVAEGDLSGDLSGDLAPLATGQAEVQDGLARYLADPSLAAGGCLWFPDLTVADPFHVLPIALSAILVFNVMPKSLAQRRVLLGMESTPVGAIGVVKSRLRLQRALLLVAMAAGPVTMGFPAALHLYWICSALLTTALTRIISRLMPMPKVVPPAKSREPMLVMPTREGRKKP</sequence>
<comment type="similarity">
    <text evidence="2">Belongs to the OXA1/ALB3/YidC family.</text>
</comment>
<dbReference type="GO" id="GO:0032977">
    <property type="term" value="F:membrane insertase activity"/>
    <property type="evidence" value="ECO:0007669"/>
    <property type="project" value="InterPro"/>
</dbReference>
<protein>
    <submittedName>
        <fullName evidence="8">Uncharacterized protein</fullName>
    </submittedName>
</protein>